<organism evidence="8 9">
    <name type="scientific">Bradyrhizobium erythrophlei</name>
    <dbReference type="NCBI Taxonomy" id="1437360"/>
    <lineage>
        <taxon>Bacteria</taxon>
        <taxon>Pseudomonadati</taxon>
        <taxon>Pseudomonadota</taxon>
        <taxon>Alphaproteobacteria</taxon>
        <taxon>Hyphomicrobiales</taxon>
        <taxon>Nitrobacteraceae</taxon>
        <taxon>Bradyrhizobium</taxon>
    </lineage>
</organism>
<feature type="compositionally biased region" description="Basic and acidic residues" evidence="6">
    <location>
        <begin position="10"/>
        <end position="30"/>
    </location>
</feature>
<feature type="domain" description="HTH tetR-type" evidence="7">
    <location>
        <begin position="28"/>
        <end position="88"/>
    </location>
</feature>
<dbReference type="Proteomes" id="UP000190675">
    <property type="component" value="Chromosome I"/>
</dbReference>
<accession>A0A1M5SJH0</accession>
<evidence type="ECO:0000313" key="9">
    <source>
        <dbReference type="Proteomes" id="UP000190675"/>
    </source>
</evidence>
<dbReference type="Pfam" id="PF00440">
    <property type="entry name" value="TetR_N"/>
    <property type="match status" value="1"/>
</dbReference>
<dbReference type="PRINTS" id="PR00455">
    <property type="entry name" value="HTHTETR"/>
</dbReference>
<dbReference type="InterPro" id="IPR050109">
    <property type="entry name" value="HTH-type_TetR-like_transc_reg"/>
</dbReference>
<dbReference type="RefSeq" id="WP_079570278.1">
    <property type="nucleotide sequence ID" value="NZ_LT670818.1"/>
</dbReference>
<dbReference type="SUPFAM" id="SSF48498">
    <property type="entry name" value="Tetracyclin repressor-like, C-terminal domain"/>
    <property type="match status" value="1"/>
</dbReference>
<dbReference type="GO" id="GO:0000976">
    <property type="term" value="F:transcription cis-regulatory region binding"/>
    <property type="evidence" value="ECO:0007669"/>
    <property type="project" value="TreeGrafter"/>
</dbReference>
<gene>
    <name evidence="8" type="ORF">SAMN05444169_7188</name>
</gene>
<feature type="DNA-binding region" description="H-T-H motif" evidence="5">
    <location>
        <begin position="51"/>
        <end position="70"/>
    </location>
</feature>
<dbReference type="InterPro" id="IPR039538">
    <property type="entry name" value="BetI_C"/>
</dbReference>
<evidence type="ECO:0000256" key="1">
    <source>
        <dbReference type="ARBA" id="ARBA00022491"/>
    </source>
</evidence>
<dbReference type="PANTHER" id="PTHR30055:SF226">
    <property type="entry name" value="HTH-TYPE TRANSCRIPTIONAL REGULATOR PKSA"/>
    <property type="match status" value="1"/>
</dbReference>
<evidence type="ECO:0000259" key="7">
    <source>
        <dbReference type="PROSITE" id="PS50977"/>
    </source>
</evidence>
<dbReference type="InterPro" id="IPR001647">
    <property type="entry name" value="HTH_TetR"/>
</dbReference>
<dbReference type="Pfam" id="PF13977">
    <property type="entry name" value="TetR_C_6"/>
    <property type="match status" value="1"/>
</dbReference>
<evidence type="ECO:0000256" key="5">
    <source>
        <dbReference type="PROSITE-ProRule" id="PRU00335"/>
    </source>
</evidence>
<keyword evidence="1" id="KW-0678">Repressor</keyword>
<protein>
    <submittedName>
        <fullName evidence="8">Transcriptional regulator, TetR family</fullName>
    </submittedName>
</protein>
<keyword evidence="4" id="KW-0804">Transcription</keyword>
<dbReference type="OrthoDB" id="9809265at2"/>
<reference evidence="8 9" key="1">
    <citation type="submission" date="2016-11" db="EMBL/GenBank/DDBJ databases">
        <authorList>
            <person name="Jaros S."/>
            <person name="Januszkiewicz K."/>
            <person name="Wedrychowicz H."/>
        </authorList>
    </citation>
    <scope>NUCLEOTIDE SEQUENCE [LARGE SCALE GENOMIC DNA]</scope>
    <source>
        <strain evidence="8 9">GAS242</strain>
    </source>
</reference>
<sequence length="217" mass="23466">MNAAPSDQRGVSDKGEPQRRRTHAERREEAPRRILEAAARIVAEKGLDDITLADAGVAAGYSRGLPAHYFGSKDDLLAALAVHIVELYLAQLRTQDAQRPGLPHLVRAVRLYFEAAKANPVTMRAFNMVLVGALTKPALAPVVAKLNKESATALEADIRAGIANGEIRADVDPRPQSILILAALRGVLAQWVVDMKRINLPSVSDEFVASLTVRLAK</sequence>
<dbReference type="InterPro" id="IPR036271">
    <property type="entry name" value="Tet_transcr_reg_TetR-rel_C_sf"/>
</dbReference>
<name>A0A1M5SJH0_9BRAD</name>
<dbReference type="Gene3D" id="1.10.357.10">
    <property type="entry name" value="Tetracycline Repressor, domain 2"/>
    <property type="match status" value="1"/>
</dbReference>
<dbReference type="PANTHER" id="PTHR30055">
    <property type="entry name" value="HTH-TYPE TRANSCRIPTIONAL REGULATOR RUTR"/>
    <property type="match status" value="1"/>
</dbReference>
<keyword evidence="3 5" id="KW-0238">DNA-binding</keyword>
<dbReference type="AlphaFoldDB" id="A0A1M5SJH0"/>
<proteinExistence type="predicted"/>
<dbReference type="EMBL" id="LT670818">
    <property type="protein sequence ID" value="SHH38742.1"/>
    <property type="molecule type" value="Genomic_DNA"/>
</dbReference>
<evidence type="ECO:0000256" key="3">
    <source>
        <dbReference type="ARBA" id="ARBA00023125"/>
    </source>
</evidence>
<evidence type="ECO:0000256" key="2">
    <source>
        <dbReference type="ARBA" id="ARBA00023015"/>
    </source>
</evidence>
<keyword evidence="2" id="KW-0805">Transcription regulation</keyword>
<evidence type="ECO:0000313" key="8">
    <source>
        <dbReference type="EMBL" id="SHH38742.1"/>
    </source>
</evidence>
<evidence type="ECO:0000256" key="6">
    <source>
        <dbReference type="SAM" id="MobiDB-lite"/>
    </source>
</evidence>
<feature type="region of interest" description="Disordered" evidence="6">
    <location>
        <begin position="1"/>
        <end position="30"/>
    </location>
</feature>
<dbReference type="GO" id="GO:0003700">
    <property type="term" value="F:DNA-binding transcription factor activity"/>
    <property type="evidence" value="ECO:0007669"/>
    <property type="project" value="TreeGrafter"/>
</dbReference>
<dbReference type="SUPFAM" id="SSF46689">
    <property type="entry name" value="Homeodomain-like"/>
    <property type="match status" value="1"/>
</dbReference>
<dbReference type="InterPro" id="IPR009057">
    <property type="entry name" value="Homeodomain-like_sf"/>
</dbReference>
<dbReference type="PROSITE" id="PS50977">
    <property type="entry name" value="HTH_TETR_2"/>
    <property type="match status" value="1"/>
</dbReference>
<evidence type="ECO:0000256" key="4">
    <source>
        <dbReference type="ARBA" id="ARBA00023163"/>
    </source>
</evidence>